<evidence type="ECO:0000313" key="10">
    <source>
        <dbReference type="EMBL" id="GGY02226.1"/>
    </source>
</evidence>
<feature type="chain" id="PRO_5047480387" evidence="9">
    <location>
        <begin position="19"/>
        <end position="361"/>
    </location>
</feature>
<comment type="subcellular location">
    <subcellularLocation>
        <location evidence="1">Cell envelope</location>
    </subcellularLocation>
</comment>
<evidence type="ECO:0000256" key="4">
    <source>
        <dbReference type="ARBA" id="ARBA00022723"/>
    </source>
</evidence>
<feature type="coiled-coil region" evidence="7">
    <location>
        <begin position="189"/>
        <end position="216"/>
    </location>
</feature>
<comment type="similarity">
    <text evidence="2 6">Belongs to the bacterial solute-binding protein 9 family.</text>
</comment>
<organism evidence="10 11">
    <name type="scientific">Litchfieldella qijiaojingensis</name>
    <dbReference type="NCBI Taxonomy" id="980347"/>
    <lineage>
        <taxon>Bacteria</taxon>
        <taxon>Pseudomonadati</taxon>
        <taxon>Pseudomonadota</taxon>
        <taxon>Gammaproteobacteria</taxon>
        <taxon>Oceanospirillales</taxon>
        <taxon>Halomonadaceae</taxon>
        <taxon>Litchfieldella</taxon>
    </lineage>
</organism>
<keyword evidence="4" id="KW-0479">Metal-binding</keyword>
<comment type="caution">
    <text evidence="10">The sequence shown here is derived from an EMBL/GenBank/DDBJ whole genome shotgun (WGS) entry which is preliminary data.</text>
</comment>
<evidence type="ECO:0000256" key="2">
    <source>
        <dbReference type="ARBA" id="ARBA00011028"/>
    </source>
</evidence>
<dbReference type="Gene3D" id="3.40.50.1980">
    <property type="entry name" value="Nitrogenase molybdenum iron protein domain"/>
    <property type="match status" value="3"/>
</dbReference>
<dbReference type="InterPro" id="IPR006129">
    <property type="entry name" value="AdhesinB"/>
</dbReference>
<keyword evidence="7" id="KW-0175">Coiled coil</keyword>
<reference evidence="11" key="1">
    <citation type="journal article" date="2019" name="Int. J. Syst. Evol. Microbiol.">
        <title>The Global Catalogue of Microorganisms (GCM) 10K type strain sequencing project: providing services to taxonomists for standard genome sequencing and annotation.</title>
        <authorList>
            <consortium name="The Broad Institute Genomics Platform"/>
            <consortium name="The Broad Institute Genome Sequencing Center for Infectious Disease"/>
            <person name="Wu L."/>
            <person name="Ma J."/>
        </authorList>
    </citation>
    <scope>NUCLEOTIDE SEQUENCE [LARGE SCALE GENOMIC DNA]</scope>
    <source>
        <strain evidence="11">KCTC 22228</strain>
    </source>
</reference>
<evidence type="ECO:0000313" key="11">
    <source>
        <dbReference type="Proteomes" id="UP000653056"/>
    </source>
</evidence>
<proteinExistence type="inferred from homology"/>
<dbReference type="InterPro" id="IPR050492">
    <property type="entry name" value="Bact_metal-bind_prot9"/>
</dbReference>
<dbReference type="PRINTS" id="PR00691">
    <property type="entry name" value="ADHESINB"/>
</dbReference>
<dbReference type="RefSeq" id="WP_189471088.1">
    <property type="nucleotide sequence ID" value="NZ_BMXS01000019.1"/>
</dbReference>
<dbReference type="InterPro" id="IPR006128">
    <property type="entry name" value="Lipoprotein_PsaA-like"/>
</dbReference>
<evidence type="ECO:0000256" key="7">
    <source>
        <dbReference type="SAM" id="Coils"/>
    </source>
</evidence>
<dbReference type="SUPFAM" id="SSF53807">
    <property type="entry name" value="Helical backbone' metal receptor"/>
    <property type="match status" value="1"/>
</dbReference>
<feature type="region of interest" description="Disordered" evidence="8">
    <location>
        <begin position="121"/>
        <end position="162"/>
    </location>
</feature>
<feature type="compositionally biased region" description="Basic and acidic residues" evidence="8">
    <location>
        <begin position="332"/>
        <end position="361"/>
    </location>
</feature>
<evidence type="ECO:0000256" key="5">
    <source>
        <dbReference type="ARBA" id="ARBA00022729"/>
    </source>
</evidence>
<gene>
    <name evidence="10" type="ORF">GCM10007160_32720</name>
</gene>
<sequence>MHKPLAFGILLGTSSAFALSPAYADEPIDVVASFSILADMAKNVGGEHVAVTSLVGPDSDTHVFSPSPSHARALAEADLVVFNGLQFEGWMERLIDSSDYAGPLVIATDGIETLAYHGHEHGYAHGHDEHDDEHGHDDHEDHDDHGHDDEHDEHDHGDRDPHAWQNLSLGKLYVANIRDGLIEADPDNAEAYRQNAERYINELEATDAEIRALIGEIPNDTGVVTGHDSFGYFSNAYGVRFLSPAGLSTEVDPSAADMAALLDVIHEQGIQALFHESMTNPSTIDQLAEEAGLPIAGTLYADALASEGEASTYLGMMRHNASVLHDALAVPGHDDDDREHSHDDDHDHGHDEHDHDHGHSH</sequence>
<keyword evidence="5 9" id="KW-0732">Signal</keyword>
<evidence type="ECO:0000256" key="6">
    <source>
        <dbReference type="RuleBase" id="RU003512"/>
    </source>
</evidence>
<evidence type="ECO:0000256" key="8">
    <source>
        <dbReference type="SAM" id="MobiDB-lite"/>
    </source>
</evidence>
<evidence type="ECO:0000256" key="1">
    <source>
        <dbReference type="ARBA" id="ARBA00004196"/>
    </source>
</evidence>
<dbReference type="PANTHER" id="PTHR42953">
    <property type="entry name" value="HIGH-AFFINITY ZINC UPTAKE SYSTEM PROTEIN ZNUA-RELATED"/>
    <property type="match status" value="1"/>
</dbReference>
<evidence type="ECO:0000256" key="3">
    <source>
        <dbReference type="ARBA" id="ARBA00022448"/>
    </source>
</evidence>
<dbReference type="PANTHER" id="PTHR42953:SF1">
    <property type="entry name" value="METAL-BINDING PROTEIN HI_0362-RELATED"/>
    <property type="match status" value="1"/>
</dbReference>
<name>A0ABQ2Z5C5_9GAMM</name>
<keyword evidence="3 6" id="KW-0813">Transport</keyword>
<evidence type="ECO:0000256" key="9">
    <source>
        <dbReference type="SAM" id="SignalP"/>
    </source>
</evidence>
<accession>A0ABQ2Z5C5</accession>
<dbReference type="EMBL" id="BMXS01000019">
    <property type="protein sequence ID" value="GGY02226.1"/>
    <property type="molecule type" value="Genomic_DNA"/>
</dbReference>
<dbReference type="Pfam" id="PF01297">
    <property type="entry name" value="ZnuA"/>
    <property type="match status" value="1"/>
</dbReference>
<keyword evidence="11" id="KW-1185">Reference proteome</keyword>
<dbReference type="PRINTS" id="PR00690">
    <property type="entry name" value="ADHESNFAMILY"/>
</dbReference>
<protein>
    <submittedName>
        <fullName evidence="10">ABC transporter substrate-binding protein</fullName>
    </submittedName>
</protein>
<dbReference type="InterPro" id="IPR006127">
    <property type="entry name" value="ZnuA-like"/>
</dbReference>
<feature type="signal peptide" evidence="9">
    <location>
        <begin position="1"/>
        <end position="18"/>
    </location>
</feature>
<feature type="region of interest" description="Disordered" evidence="8">
    <location>
        <begin position="330"/>
        <end position="361"/>
    </location>
</feature>
<dbReference type="Proteomes" id="UP000653056">
    <property type="component" value="Unassembled WGS sequence"/>
</dbReference>